<organism evidence="2 3">
    <name type="scientific">Tunisvirus fontaine2</name>
    <dbReference type="NCBI Taxonomy" id="1421067"/>
    <lineage>
        <taxon>Viruses</taxon>
        <taxon>Varidnaviria</taxon>
        <taxon>Bamfordvirae</taxon>
        <taxon>Nucleocytoviricota</taxon>
        <taxon>Megaviricetes</taxon>
        <taxon>Pimascovirales</taxon>
        <taxon>Pimascovirales incertae sedis</taxon>
        <taxon>Marseilleviridae</taxon>
        <taxon>Losannavirus</taxon>
        <taxon>Losannavirus tunisense</taxon>
    </lineage>
</organism>
<proteinExistence type="predicted"/>
<dbReference type="Proteomes" id="UP000232615">
    <property type="component" value="Segment"/>
</dbReference>
<evidence type="ECO:0000256" key="1">
    <source>
        <dbReference type="SAM" id="Coils"/>
    </source>
</evidence>
<accession>V9SHE2</accession>
<sequence length="139" mass="15962">MEEVQKLVPWPIIDVSTLEGKKCFVSSGLTFTFNTKKNGQTVYIADFSGCKISYIKNSSMFFDDVRRFVEAEKAKRELPSSVTVQLLSTIDRLEKELRMAKKTIRKLEEKCEALEYAPGGQKFKEAEASFERLKFEKDS</sequence>
<evidence type="ECO:0000313" key="3">
    <source>
        <dbReference type="Proteomes" id="UP000232615"/>
    </source>
</evidence>
<protein>
    <submittedName>
        <fullName evidence="2">Uncharacterized protein</fullName>
    </submittedName>
</protein>
<reference evidence="2 3" key="1">
    <citation type="journal article" date="2014" name="Arch. Virol.">
        <title>Complete genome sequence of Tunisvirus, a new member of the proposed family Marseilleviridae.</title>
        <authorList>
            <person name="Aherfi S."/>
            <person name="Boughalmi M."/>
            <person name="Pagnier I."/>
            <person name="Fournous G."/>
            <person name="La Scola B."/>
            <person name="Raoult D."/>
            <person name="Colson P."/>
        </authorList>
    </citation>
    <scope>NUCLEOTIDE SEQUENCE [LARGE SCALE GENOMIC DNA]</scope>
    <source>
        <strain evidence="2 3">U484</strain>
    </source>
</reference>
<keyword evidence="1" id="KW-0175">Coiled coil</keyword>
<name>V9SHE2_9VIRU</name>
<evidence type="ECO:0000313" key="2">
    <source>
        <dbReference type="EMBL" id="AHC55187.1"/>
    </source>
</evidence>
<feature type="coiled-coil region" evidence="1">
    <location>
        <begin position="83"/>
        <end position="117"/>
    </location>
</feature>
<dbReference type="EMBL" id="KF483846">
    <property type="protein sequence ID" value="AHC55187.1"/>
    <property type="molecule type" value="Genomic_DNA"/>
</dbReference>
<keyword evidence="3" id="KW-1185">Reference proteome</keyword>
<gene>
    <name evidence="2" type="ORF">TNS_ORF469</name>
</gene>